<evidence type="ECO:0000256" key="1">
    <source>
        <dbReference type="SAM" id="MobiDB-lite"/>
    </source>
</evidence>
<feature type="region of interest" description="Disordered" evidence="1">
    <location>
        <begin position="253"/>
        <end position="276"/>
    </location>
</feature>
<dbReference type="AlphaFoldDB" id="A0A2M7H338"/>
<name>A0A2M7H338_9BACT</name>
<reference evidence="2 3" key="1">
    <citation type="submission" date="2017-09" db="EMBL/GenBank/DDBJ databases">
        <title>Depth-based differentiation of microbial function through sediment-hosted aquifers and enrichment of novel symbionts in the deep terrestrial subsurface.</title>
        <authorList>
            <person name="Probst A.J."/>
            <person name="Ladd B."/>
            <person name="Jarett J.K."/>
            <person name="Geller-Mcgrath D.E."/>
            <person name="Sieber C.M."/>
            <person name="Emerson J.B."/>
            <person name="Anantharaman K."/>
            <person name="Thomas B.C."/>
            <person name="Malmstrom R."/>
            <person name="Stieglmeier M."/>
            <person name="Klingl A."/>
            <person name="Woyke T."/>
            <person name="Ryan C.M."/>
            <person name="Banfield J.F."/>
        </authorList>
    </citation>
    <scope>NUCLEOTIDE SEQUENCE [LARGE SCALE GENOMIC DNA]</scope>
    <source>
        <strain evidence="2">CG15_BIG_FIL_POST_REV_8_21_14_020_45_12</strain>
    </source>
</reference>
<feature type="compositionally biased region" description="Pro residues" evidence="1">
    <location>
        <begin position="260"/>
        <end position="269"/>
    </location>
</feature>
<evidence type="ECO:0000313" key="3">
    <source>
        <dbReference type="Proteomes" id="UP000230292"/>
    </source>
</evidence>
<proteinExistence type="predicted"/>
<feature type="region of interest" description="Disordered" evidence="1">
    <location>
        <begin position="215"/>
        <end position="234"/>
    </location>
</feature>
<accession>A0A2M7H338</accession>
<dbReference type="EMBL" id="PFGC01000044">
    <property type="protein sequence ID" value="PIW36650.1"/>
    <property type="molecule type" value="Genomic_DNA"/>
</dbReference>
<organism evidence="2 3">
    <name type="scientific">Candidatus Kerfeldbacteria bacterium CG15_BIG_FIL_POST_REV_8_21_14_020_45_12</name>
    <dbReference type="NCBI Taxonomy" id="2014247"/>
    <lineage>
        <taxon>Bacteria</taxon>
        <taxon>Candidatus Kerfeldiibacteriota</taxon>
    </lineage>
</organism>
<feature type="region of interest" description="Disordered" evidence="1">
    <location>
        <begin position="100"/>
        <end position="122"/>
    </location>
</feature>
<protein>
    <submittedName>
        <fullName evidence="2">Uncharacterized protein</fullName>
    </submittedName>
</protein>
<dbReference type="Proteomes" id="UP000230292">
    <property type="component" value="Unassembled WGS sequence"/>
</dbReference>
<gene>
    <name evidence="2" type="ORF">COW24_04310</name>
</gene>
<sequence length="498" mass="54603">MEPRSAAARRAPHENPPRPQPLELEQSVESWQVANDIRDHLSHMKDGLISVEIEQTDNSNEIWVADYRLSKPDLGTFELVPGSGDSTVNWPPVILIPEAADPTAPSSLPERTPTPLPGPKLGVVESIKPTFAPDTDIDEGPPQPDHKLCSKCGNTFGLGVDFCFAEGNPLTTVDKNGNTIVEPEYAGKKSPDTVSLTVKAPSVPIIGTETMRAKPVTGDSRAELEPLPPVLGDPETEVNRADPAPVPLPNTIPATAVRPTEPPLPPTPDANPGAITNDQLKLSETHHRQLQELRGLQDSYDATSSWNFFKRSNLKRKIDILSGVIKRREKDHALVVQAPVSLVPGNLETPAGRQEERGRLETAIKQQPARANRPELLGRVVATHKADVAQEMQAAEFNKIADRLAAADQETEVDISEFTDEGKYHYWVSQHTRHLAKRSKLKAEKPGWFSRSSESEMSKAEWQAAMMTNQMAIDQAKERLLHFRDELAKAGTPVGKAA</sequence>
<comment type="caution">
    <text evidence="2">The sequence shown here is derived from an EMBL/GenBank/DDBJ whole genome shotgun (WGS) entry which is preliminary data.</text>
</comment>
<evidence type="ECO:0000313" key="2">
    <source>
        <dbReference type="EMBL" id="PIW36650.1"/>
    </source>
</evidence>
<feature type="region of interest" description="Disordered" evidence="1">
    <location>
        <begin position="1"/>
        <end position="25"/>
    </location>
</feature>